<dbReference type="Proteomes" id="UP001161247">
    <property type="component" value="Chromosome 6"/>
</dbReference>
<evidence type="ECO:0000256" key="1">
    <source>
        <dbReference type="SAM" id="MobiDB-lite"/>
    </source>
</evidence>
<gene>
    <name evidence="2" type="ORF">OLC1_LOCUS17641</name>
</gene>
<feature type="region of interest" description="Disordered" evidence="1">
    <location>
        <begin position="1"/>
        <end position="165"/>
    </location>
</feature>
<feature type="compositionally biased region" description="Low complexity" evidence="1">
    <location>
        <begin position="69"/>
        <end position="84"/>
    </location>
</feature>
<protein>
    <submittedName>
        <fullName evidence="2">OLC1v1009755C1</fullName>
    </submittedName>
</protein>
<name>A0AAV1DSN0_OLDCO</name>
<feature type="compositionally biased region" description="Basic and acidic residues" evidence="1">
    <location>
        <begin position="45"/>
        <end position="61"/>
    </location>
</feature>
<organism evidence="2 3">
    <name type="scientific">Oldenlandia corymbosa var. corymbosa</name>
    <dbReference type="NCBI Taxonomy" id="529605"/>
    <lineage>
        <taxon>Eukaryota</taxon>
        <taxon>Viridiplantae</taxon>
        <taxon>Streptophyta</taxon>
        <taxon>Embryophyta</taxon>
        <taxon>Tracheophyta</taxon>
        <taxon>Spermatophyta</taxon>
        <taxon>Magnoliopsida</taxon>
        <taxon>eudicotyledons</taxon>
        <taxon>Gunneridae</taxon>
        <taxon>Pentapetalae</taxon>
        <taxon>asterids</taxon>
        <taxon>lamiids</taxon>
        <taxon>Gentianales</taxon>
        <taxon>Rubiaceae</taxon>
        <taxon>Rubioideae</taxon>
        <taxon>Spermacoceae</taxon>
        <taxon>Hedyotis-Oldenlandia complex</taxon>
        <taxon>Oldenlandia</taxon>
    </lineage>
</organism>
<keyword evidence="3" id="KW-1185">Reference proteome</keyword>
<dbReference type="PANTHER" id="PTHR33673">
    <property type="entry name" value="SUPPRESSOR SRP40-LIKE PROTEIN"/>
    <property type="match status" value="1"/>
</dbReference>
<feature type="compositionally biased region" description="Basic and acidic residues" evidence="1">
    <location>
        <begin position="336"/>
        <end position="346"/>
    </location>
</feature>
<sequence length="374" mass="40258">MESHQAIGNDKQSEEPSPEPNHKNPSNLSIEVPAPGLKVHIGNNSKDEETNEGKKEAKNDGSESNVEVSASCLSRSSSSSSSSSDNNEDKAEQEGYQSPEPDMPQWSMVSASPRGSGPLNLPSSDGLSRTPDWVMFQSSMMKSPPPIQAMGRGYDPNRIPSSIFSTKPGTPLDWSVASNESLFSIHMGNNSFSRDSAILQGLEFGGKPEDWSNVSEPKLSESNSYTPNLPPVEETPRRSDSSRPSNVYVRPGLEEELGETPKVARGGTGEDHSQEKPRLSTSSAFSDGKGIGPRKSNESTQSSDSFAFPVLLGEGVKENSLKVPPTEKPPQTPESKSQEEDPKPSEATETQPPPAAGTASWFSCLRCWPMTTCC</sequence>
<accession>A0AAV1DSN0</accession>
<feature type="compositionally biased region" description="Polar residues" evidence="1">
    <location>
        <begin position="212"/>
        <end position="227"/>
    </location>
</feature>
<evidence type="ECO:0000313" key="2">
    <source>
        <dbReference type="EMBL" id="CAI9109844.1"/>
    </source>
</evidence>
<dbReference type="EMBL" id="OX459123">
    <property type="protein sequence ID" value="CAI9109844.1"/>
    <property type="molecule type" value="Genomic_DNA"/>
</dbReference>
<feature type="compositionally biased region" description="Basic and acidic residues" evidence="1">
    <location>
        <begin position="268"/>
        <end position="278"/>
    </location>
</feature>
<feature type="region of interest" description="Disordered" evidence="1">
    <location>
        <begin position="203"/>
        <end position="359"/>
    </location>
</feature>
<dbReference type="PANTHER" id="PTHR33673:SF36">
    <property type="entry name" value="MYB-LIKE PROTEIN Q"/>
    <property type="match status" value="1"/>
</dbReference>
<dbReference type="AlphaFoldDB" id="A0AAV1DSN0"/>
<reference evidence="2" key="1">
    <citation type="submission" date="2023-03" db="EMBL/GenBank/DDBJ databases">
        <authorList>
            <person name="Julca I."/>
        </authorList>
    </citation>
    <scope>NUCLEOTIDE SEQUENCE</scope>
</reference>
<proteinExistence type="predicted"/>
<evidence type="ECO:0000313" key="3">
    <source>
        <dbReference type="Proteomes" id="UP001161247"/>
    </source>
</evidence>